<organism evidence="3 5">
    <name type="scientific">Pseudoalteromonas holothuriae</name>
    <dbReference type="NCBI Taxonomy" id="2963714"/>
    <lineage>
        <taxon>Bacteria</taxon>
        <taxon>Pseudomonadati</taxon>
        <taxon>Pseudomonadota</taxon>
        <taxon>Gammaproteobacteria</taxon>
        <taxon>Alteromonadales</taxon>
        <taxon>Pseudoalteromonadaceae</taxon>
        <taxon>Pseudoalteromonas</taxon>
    </lineage>
</organism>
<protein>
    <recommendedName>
        <fullName evidence="2">HPt domain-containing protein</fullName>
    </recommendedName>
</protein>
<sequence length="114" mass="12516">MNVSIDNGALESMQSLLGDQFEDTLVFCCSEFERLENDLKLALDCDKQEAIRHAHSLKSNAAQFGAISLSGTARAIEQGLIKGDELSVTENMEQITEQVVGSKSQLLQWLAMNP</sequence>
<dbReference type="GO" id="GO:0004672">
    <property type="term" value="F:protein kinase activity"/>
    <property type="evidence" value="ECO:0007669"/>
    <property type="project" value="UniProtKB-ARBA"/>
</dbReference>
<evidence type="ECO:0000259" key="2">
    <source>
        <dbReference type="Pfam" id="PF01627"/>
    </source>
</evidence>
<comment type="caution">
    <text evidence="3">The sequence shown here is derived from an EMBL/GenBank/DDBJ whole genome shotgun (WGS) entry which is preliminary data.</text>
</comment>
<dbReference type="EMBL" id="CAMAPD010000035">
    <property type="protein sequence ID" value="CAH9068248.1"/>
    <property type="molecule type" value="Genomic_DNA"/>
</dbReference>
<dbReference type="EMBL" id="CAMAPC010000007">
    <property type="protein sequence ID" value="CAH9058942.1"/>
    <property type="molecule type" value="Genomic_DNA"/>
</dbReference>
<evidence type="ECO:0000313" key="5">
    <source>
        <dbReference type="Proteomes" id="UP001152467"/>
    </source>
</evidence>
<dbReference type="AlphaFoldDB" id="A0A9W4QYG4"/>
<gene>
    <name evidence="3" type="ORF">PSECIP111854_02304</name>
    <name evidence="4" type="ORF">PSECIP111951_04084</name>
</gene>
<evidence type="ECO:0000313" key="6">
    <source>
        <dbReference type="Proteomes" id="UP001152485"/>
    </source>
</evidence>
<dbReference type="Proteomes" id="UP001152467">
    <property type="component" value="Unassembled WGS sequence"/>
</dbReference>
<keyword evidence="5" id="KW-1185">Reference proteome</keyword>
<proteinExistence type="predicted"/>
<dbReference type="InterPro" id="IPR036641">
    <property type="entry name" value="HPT_dom_sf"/>
</dbReference>
<dbReference type="Pfam" id="PF01627">
    <property type="entry name" value="Hpt"/>
    <property type="match status" value="1"/>
</dbReference>
<dbReference type="GO" id="GO:0000160">
    <property type="term" value="P:phosphorelay signal transduction system"/>
    <property type="evidence" value="ECO:0007669"/>
    <property type="project" value="UniProtKB-KW"/>
</dbReference>
<dbReference type="RefSeq" id="WP_261595396.1">
    <property type="nucleotide sequence ID" value="NZ_CAMAPC010000007.1"/>
</dbReference>
<dbReference type="Gene3D" id="1.20.120.160">
    <property type="entry name" value="HPT domain"/>
    <property type="match status" value="1"/>
</dbReference>
<evidence type="ECO:0000256" key="1">
    <source>
        <dbReference type="ARBA" id="ARBA00023012"/>
    </source>
</evidence>
<name>A0A9W4QYG4_9GAMM</name>
<reference evidence="3 6" key="1">
    <citation type="submission" date="2022-07" db="EMBL/GenBank/DDBJ databases">
        <authorList>
            <person name="Criscuolo A."/>
        </authorList>
    </citation>
    <scope>NUCLEOTIDE SEQUENCE</scope>
    <source>
        <strain evidence="6">CIP 111951</strain>
        <strain evidence="3">CIP111854</strain>
        <strain evidence="4">CIP111951</strain>
    </source>
</reference>
<accession>A0A9W4QYG4</accession>
<feature type="domain" description="HPt" evidence="2">
    <location>
        <begin position="31"/>
        <end position="96"/>
    </location>
</feature>
<dbReference type="Proteomes" id="UP001152485">
    <property type="component" value="Unassembled WGS sequence"/>
</dbReference>
<evidence type="ECO:0000313" key="3">
    <source>
        <dbReference type="EMBL" id="CAH9058942.1"/>
    </source>
</evidence>
<dbReference type="InterPro" id="IPR008207">
    <property type="entry name" value="Sig_transdc_His_kin_Hpt_dom"/>
</dbReference>
<evidence type="ECO:0000313" key="4">
    <source>
        <dbReference type="EMBL" id="CAH9068248.1"/>
    </source>
</evidence>
<keyword evidence="1" id="KW-0902">Two-component regulatory system</keyword>
<dbReference type="SUPFAM" id="SSF47226">
    <property type="entry name" value="Histidine-containing phosphotransfer domain, HPT domain"/>
    <property type="match status" value="1"/>
</dbReference>